<keyword evidence="9" id="KW-1185">Reference proteome</keyword>
<sequence>MKSLLCILATIMVVGGLRLPGTPPPSAPPTYDYIIAGGGLAGSLLANRLSADPSKSVLLLEAGGADFENKFIKIPAGILRLFKSGFDWQHETSGEHNCSGRNIFLARGKVLGGSSCTNVLLHHRGTAADYDNWNVPSWGASDLLPYFKRTQGDLTGRAETNPAHHSTGGEWSMSEVRYQNPLSKRFLEVAGDQLGVNPDFNDWSSPQTGAGPFPVSERNGRRESGATAFLKPVLSRDNLTVRTGAMVRRIDWEGSTATGVTYDGGEGGVGDGLKAELRQGGEVICTAGAIASPQLLMASGVGPREHLEEFNIPVISDLPGVGRNLQDHPAAVVSFSTPKKGVSVTSKLRIRGTKLTNPLPILKWLFTRRGLLTSVGCDNGAFVKTDESKEQADLQIRFLAARALGPDGMTTFTQFRNTRNHGDGYSFQAVATRARSSGRVRLASSNTNVKPVIDGGYLSDERDLDTLRNGLKLGRELGSKFGEYVGEEVFPGKACATDEQLNKYIRDTLHTANALTGSCRMGTGADAVVDPDLKVRGVTGVRVCDSSIFPSIPGGQTGTPTVMVAERAADFIINPEKAPSKMVNEVGGGVEQREVVGV</sequence>
<accession>A0ABQ6MJ28</accession>
<evidence type="ECO:0000313" key="9">
    <source>
        <dbReference type="Proteomes" id="UP001165060"/>
    </source>
</evidence>
<comment type="caution">
    <text evidence="8">The sequence shown here is derived from an EMBL/GenBank/DDBJ whole genome shotgun (WGS) entry which is preliminary data.</text>
</comment>
<dbReference type="PROSITE" id="PS00624">
    <property type="entry name" value="GMC_OXRED_2"/>
    <property type="match status" value="1"/>
</dbReference>
<dbReference type="EMBL" id="BRYB01000276">
    <property type="protein sequence ID" value="GMI26796.1"/>
    <property type="molecule type" value="Genomic_DNA"/>
</dbReference>
<evidence type="ECO:0000256" key="2">
    <source>
        <dbReference type="ARBA" id="ARBA00010790"/>
    </source>
</evidence>
<dbReference type="InterPro" id="IPR000172">
    <property type="entry name" value="GMC_OxRdtase_N"/>
</dbReference>
<feature type="signal peptide" evidence="6">
    <location>
        <begin position="1"/>
        <end position="16"/>
    </location>
</feature>
<evidence type="ECO:0000259" key="7">
    <source>
        <dbReference type="PROSITE" id="PS00624"/>
    </source>
</evidence>
<protein>
    <recommendedName>
        <fullName evidence="7">Glucose-methanol-choline oxidoreductase N-terminal domain-containing protein</fullName>
    </recommendedName>
</protein>
<feature type="region of interest" description="Disordered" evidence="5">
    <location>
        <begin position="199"/>
        <end position="221"/>
    </location>
</feature>
<evidence type="ECO:0000313" key="8">
    <source>
        <dbReference type="EMBL" id="GMI26796.1"/>
    </source>
</evidence>
<dbReference type="PANTHER" id="PTHR11552">
    <property type="entry name" value="GLUCOSE-METHANOL-CHOLINE GMC OXIDOREDUCTASE"/>
    <property type="match status" value="1"/>
</dbReference>
<keyword evidence="6" id="KW-0732">Signal</keyword>
<evidence type="ECO:0000256" key="1">
    <source>
        <dbReference type="ARBA" id="ARBA00001974"/>
    </source>
</evidence>
<name>A0ABQ6MJ28_9STRA</name>
<comment type="cofactor">
    <cofactor evidence="1">
        <name>FAD</name>
        <dbReference type="ChEBI" id="CHEBI:57692"/>
    </cofactor>
</comment>
<dbReference type="InterPro" id="IPR007867">
    <property type="entry name" value="GMC_OxRtase_C"/>
</dbReference>
<evidence type="ECO:0000256" key="5">
    <source>
        <dbReference type="SAM" id="MobiDB-lite"/>
    </source>
</evidence>
<feature type="chain" id="PRO_5046181912" description="Glucose-methanol-choline oxidoreductase N-terminal domain-containing protein" evidence="6">
    <location>
        <begin position="17"/>
        <end position="598"/>
    </location>
</feature>
<evidence type="ECO:0000256" key="6">
    <source>
        <dbReference type="SAM" id="SignalP"/>
    </source>
</evidence>
<proteinExistence type="inferred from homology"/>
<evidence type="ECO:0000256" key="4">
    <source>
        <dbReference type="ARBA" id="ARBA00022827"/>
    </source>
</evidence>
<comment type="similarity">
    <text evidence="2">Belongs to the GMC oxidoreductase family.</text>
</comment>
<dbReference type="Pfam" id="PF05199">
    <property type="entry name" value="GMC_oxred_C"/>
    <property type="match status" value="1"/>
</dbReference>
<dbReference type="Gene3D" id="3.30.560.10">
    <property type="entry name" value="Glucose Oxidase, domain 3"/>
    <property type="match status" value="1"/>
</dbReference>
<reference evidence="8 9" key="1">
    <citation type="journal article" date="2023" name="Commun. Biol.">
        <title>Genome analysis of Parmales, the sister group of diatoms, reveals the evolutionary specialization of diatoms from phago-mixotrophs to photoautotrophs.</title>
        <authorList>
            <person name="Ban H."/>
            <person name="Sato S."/>
            <person name="Yoshikawa S."/>
            <person name="Yamada K."/>
            <person name="Nakamura Y."/>
            <person name="Ichinomiya M."/>
            <person name="Sato N."/>
            <person name="Blanc-Mathieu R."/>
            <person name="Endo H."/>
            <person name="Kuwata A."/>
            <person name="Ogata H."/>
        </authorList>
    </citation>
    <scope>NUCLEOTIDE SEQUENCE [LARGE SCALE GENOMIC DNA]</scope>
</reference>
<evidence type="ECO:0000256" key="3">
    <source>
        <dbReference type="ARBA" id="ARBA00022630"/>
    </source>
</evidence>
<organism evidence="8 9">
    <name type="scientific">Tetraparma gracilis</name>
    <dbReference type="NCBI Taxonomy" id="2962635"/>
    <lineage>
        <taxon>Eukaryota</taxon>
        <taxon>Sar</taxon>
        <taxon>Stramenopiles</taxon>
        <taxon>Ochrophyta</taxon>
        <taxon>Bolidophyceae</taxon>
        <taxon>Parmales</taxon>
        <taxon>Triparmaceae</taxon>
        <taxon>Tetraparma</taxon>
    </lineage>
</organism>
<dbReference type="SUPFAM" id="SSF51905">
    <property type="entry name" value="FAD/NAD(P)-binding domain"/>
    <property type="match status" value="1"/>
</dbReference>
<keyword evidence="4" id="KW-0274">FAD</keyword>
<dbReference type="Gene3D" id="3.50.50.60">
    <property type="entry name" value="FAD/NAD(P)-binding domain"/>
    <property type="match status" value="1"/>
</dbReference>
<dbReference type="Pfam" id="PF00732">
    <property type="entry name" value="GMC_oxred_N"/>
    <property type="match status" value="1"/>
</dbReference>
<dbReference type="InterPro" id="IPR036188">
    <property type="entry name" value="FAD/NAD-bd_sf"/>
</dbReference>
<gene>
    <name evidence="8" type="ORF">TeGR_g12945</name>
</gene>
<dbReference type="Proteomes" id="UP001165060">
    <property type="component" value="Unassembled WGS sequence"/>
</dbReference>
<dbReference type="PIRSF" id="PIRSF000137">
    <property type="entry name" value="Alcohol_oxidase"/>
    <property type="match status" value="1"/>
</dbReference>
<dbReference type="SUPFAM" id="SSF54373">
    <property type="entry name" value="FAD-linked reductases, C-terminal domain"/>
    <property type="match status" value="1"/>
</dbReference>
<dbReference type="PANTHER" id="PTHR11552:SF147">
    <property type="entry name" value="CHOLINE DEHYDROGENASE, MITOCHONDRIAL"/>
    <property type="match status" value="1"/>
</dbReference>
<dbReference type="InterPro" id="IPR012132">
    <property type="entry name" value="GMC_OxRdtase"/>
</dbReference>
<feature type="domain" description="Glucose-methanol-choline oxidoreductase N-terminal" evidence="7">
    <location>
        <begin position="288"/>
        <end position="302"/>
    </location>
</feature>
<keyword evidence="3" id="KW-0285">Flavoprotein</keyword>